<comment type="caution">
    <text evidence="1">The sequence shown here is derived from an EMBL/GenBank/DDBJ whole genome shotgun (WGS) entry which is preliminary data.</text>
</comment>
<dbReference type="Proteomes" id="UP000586252">
    <property type="component" value="Unassembled WGS sequence"/>
</dbReference>
<sequence>MSFYIDRERQTVGTLFIDQQAGVPAYAAKAALPSRAKNIRLTVNVINAGKKAPKRLVIYY</sequence>
<evidence type="ECO:0000313" key="5">
    <source>
        <dbReference type="Proteomes" id="UP000583279"/>
    </source>
</evidence>
<gene>
    <name evidence="2" type="ORF">HBO13_22690</name>
    <name evidence="1" type="ORF">HBO18_04905</name>
    <name evidence="3" type="ORF">HBO30_24240</name>
</gene>
<reference evidence="4 5" key="1">
    <citation type="journal article" date="2020" name="Front. Microbiol.">
        <title>Genetic Organization of the aprX-lipA2 Operon Affects the Proteolytic Potential of Pseudomonas Species in Milk.</title>
        <authorList>
            <person name="Maier C."/>
            <person name="Huptas C."/>
            <person name="von Neubeck M."/>
            <person name="Scherer S."/>
            <person name="Wenning M."/>
            <person name="Lucking G."/>
        </authorList>
    </citation>
    <scope>NUCLEOTIDE SEQUENCE [LARGE SCALE GENOMIC DNA]</scope>
    <source>
        <strain evidence="1 5">WS 4997</strain>
        <strain evidence="3 6">WS 5404</strain>
        <strain evidence="2 4">WS 5405</strain>
    </source>
</reference>
<dbReference type="Proteomes" id="UP000535954">
    <property type="component" value="Unassembled WGS sequence"/>
</dbReference>
<evidence type="ECO:0000313" key="6">
    <source>
        <dbReference type="Proteomes" id="UP000586252"/>
    </source>
</evidence>
<dbReference type="EMBL" id="JAAQYK010000002">
    <property type="protein sequence ID" value="NNA43466.1"/>
    <property type="molecule type" value="Genomic_DNA"/>
</dbReference>
<dbReference type="EMBL" id="JAAQYH010000012">
    <property type="protein sequence ID" value="NNA75455.1"/>
    <property type="molecule type" value="Genomic_DNA"/>
</dbReference>
<dbReference type="Proteomes" id="UP000583279">
    <property type="component" value="Unassembled WGS sequence"/>
</dbReference>
<organism evidence="1 5">
    <name type="scientific">Pseudomonas lactis</name>
    <dbReference type="NCBI Taxonomy" id="1615674"/>
    <lineage>
        <taxon>Bacteria</taxon>
        <taxon>Pseudomonadati</taxon>
        <taxon>Pseudomonadota</taxon>
        <taxon>Gammaproteobacteria</taxon>
        <taxon>Pseudomonadales</taxon>
        <taxon>Pseudomonadaceae</taxon>
        <taxon>Pseudomonas</taxon>
    </lineage>
</organism>
<protein>
    <submittedName>
        <fullName evidence="1">Uncharacterized protein</fullName>
    </submittedName>
</protein>
<evidence type="ECO:0000313" key="4">
    <source>
        <dbReference type="Proteomes" id="UP000535954"/>
    </source>
</evidence>
<accession>A0A7Y1LCA1</accession>
<dbReference type="AlphaFoldDB" id="A0A7Y1LCA1"/>
<proteinExistence type="predicted"/>
<dbReference type="RefSeq" id="WP_133298353.1">
    <property type="nucleotide sequence ID" value="NZ_BQIH01000015.1"/>
</dbReference>
<name>A0A7Y1LCA1_9PSED</name>
<evidence type="ECO:0000313" key="2">
    <source>
        <dbReference type="EMBL" id="NNA75455.1"/>
    </source>
</evidence>
<dbReference type="GeneID" id="45736646"/>
<evidence type="ECO:0000313" key="1">
    <source>
        <dbReference type="EMBL" id="NNA43466.1"/>
    </source>
</evidence>
<evidence type="ECO:0000313" key="3">
    <source>
        <dbReference type="EMBL" id="NNA81831.1"/>
    </source>
</evidence>
<dbReference type="EMBL" id="JAAQYI010000013">
    <property type="protein sequence ID" value="NNA81831.1"/>
    <property type="molecule type" value="Genomic_DNA"/>
</dbReference>